<dbReference type="InterPro" id="IPR001320">
    <property type="entry name" value="Iontro_rcpt_C"/>
</dbReference>
<dbReference type="SMART" id="SM00079">
    <property type="entry name" value="PBPe"/>
    <property type="match status" value="1"/>
</dbReference>
<reference evidence="21" key="1">
    <citation type="submission" date="2022-01" db="EMBL/GenBank/DDBJ databases">
        <title>Genome Sequence Resource for Two Populations of Ditylenchus destructor, the Migratory Endoparasitic Phytonematode.</title>
        <authorList>
            <person name="Zhang H."/>
            <person name="Lin R."/>
            <person name="Xie B."/>
        </authorList>
    </citation>
    <scope>NUCLEOTIDE SEQUENCE</scope>
    <source>
        <strain evidence="21">BazhouSP</strain>
    </source>
</reference>
<dbReference type="InterPro" id="IPR015683">
    <property type="entry name" value="Ionotropic_Glu_rcpt"/>
</dbReference>
<feature type="domain" description="Ionotropic glutamate receptor C-terminal" evidence="20">
    <location>
        <begin position="2"/>
        <end position="344"/>
    </location>
</feature>
<feature type="binding site" evidence="16">
    <location>
        <position position="233"/>
    </location>
    <ligand>
        <name>L-glutamate</name>
        <dbReference type="ChEBI" id="CHEBI:29985"/>
    </ligand>
</feature>
<keyword evidence="11" id="KW-0325">Glycoprotein</keyword>
<dbReference type="FunFam" id="1.10.287.70:FF:000010">
    <property type="entry name" value="Putative glutamate receptor ionotropic kainate 1"/>
    <property type="match status" value="1"/>
</dbReference>
<dbReference type="EMBL" id="JAKKPZ010000020">
    <property type="protein sequence ID" value="KAI1711988.1"/>
    <property type="molecule type" value="Genomic_DNA"/>
</dbReference>
<accession>A0AAD4N1Q9</accession>
<dbReference type="GO" id="GO:0038023">
    <property type="term" value="F:signaling receptor activity"/>
    <property type="evidence" value="ECO:0007669"/>
    <property type="project" value="InterPro"/>
</dbReference>
<feature type="disulfide bond" evidence="18">
    <location>
        <begin position="293"/>
        <end position="351"/>
    </location>
</feature>
<dbReference type="AlphaFoldDB" id="A0AAD4N1Q9"/>
<evidence type="ECO:0000313" key="21">
    <source>
        <dbReference type="EMBL" id="KAI1711988.1"/>
    </source>
</evidence>
<keyword evidence="13" id="KW-1071">Ligand-gated ion channel</keyword>
<comment type="caution">
    <text evidence="21">The sequence shown here is derived from an EMBL/GenBank/DDBJ whole genome shotgun (WGS) entry which is preliminary data.</text>
</comment>
<proteinExistence type="inferred from homology"/>
<sequence length="599" mass="67204">MATALNFTFEIIEVEDGTYGVEDETGRWNGIIGVLQRHEADLSVSAVTITYSRVSVIDFTLPFMHLGIAILVGKNLDDPTQSTSSTLFTFLEPFSTKVWIALAIAYLSVASMMWLLAKLSPFEWYDDVQRLDKMDKKNASTKKLIKNQFNLLNSLWFAVGSLMQQGSDVIPRAAATRTVAVIWWMFTLILISSYTAQLAAFLTVERMTTPVESSADLANQQRIKFGTLRNGSTMDFFRESKIPIYERMWSMMQAGHPTVFVNSSKEGIARVKKGNYAYMMESSMLEFYMGSDCNLQTVGGLLDSKGYGVALPKGSPLRNVFSKTILQLQERTILEALKNKWWQGNQDMSNCPSQGPNSHSSLHRVFGIFYVLFAGILVALLMAIGEFCIESESQRQSLRLELTWLGRFFGWFHSIRNVSQSLGLGVNRSTRLEVAEQPRLYGSTHNCGGDSTPTVRHARFQQRKRPFREDSPRLARQAPNLPWAVTRIDDYSGAGNGRQSMDTVTMSTNITAPTSKVSTPRYQRKSSEPIRRKTSSIPMIFNKLSTPSIQLTMDPNDPDFNLQRLIPSSDELLLSRRMSITSNIAPNMAVSTAGQPARL</sequence>
<keyword evidence="14" id="KW-0407">Ion channel</keyword>
<evidence type="ECO:0000313" key="22">
    <source>
        <dbReference type="Proteomes" id="UP001201812"/>
    </source>
</evidence>
<evidence type="ECO:0000256" key="6">
    <source>
        <dbReference type="ARBA" id="ARBA00022989"/>
    </source>
</evidence>
<keyword evidence="18" id="KW-1015">Disulfide bond</keyword>
<evidence type="ECO:0000256" key="7">
    <source>
        <dbReference type="ARBA" id="ARBA00023018"/>
    </source>
</evidence>
<keyword evidence="4 19" id="KW-0812">Transmembrane</keyword>
<comment type="similarity">
    <text evidence="1">Belongs to the glutamate-gated ion channel (TC 1.A.10.1) family.</text>
</comment>
<evidence type="ECO:0000256" key="17">
    <source>
        <dbReference type="PIRSR" id="PIRSR601508-2"/>
    </source>
</evidence>
<keyword evidence="3" id="KW-1003">Cell membrane</keyword>
<gene>
    <name evidence="21" type="ORF">DdX_09950</name>
</gene>
<dbReference type="GO" id="GO:0015276">
    <property type="term" value="F:ligand-gated monoatomic ion channel activity"/>
    <property type="evidence" value="ECO:0007669"/>
    <property type="project" value="InterPro"/>
</dbReference>
<dbReference type="SUPFAM" id="SSF53850">
    <property type="entry name" value="Periplasmic binding protein-like II"/>
    <property type="match status" value="1"/>
</dbReference>
<dbReference type="GO" id="GO:0045211">
    <property type="term" value="C:postsynaptic membrane"/>
    <property type="evidence" value="ECO:0007669"/>
    <property type="project" value="UniProtKB-SubCell"/>
</dbReference>
<evidence type="ECO:0000256" key="19">
    <source>
        <dbReference type="SAM" id="Phobius"/>
    </source>
</evidence>
<feature type="binding site" evidence="16">
    <location>
        <position position="48"/>
    </location>
    <ligand>
        <name>L-glutamate</name>
        <dbReference type="ChEBI" id="CHEBI:29985"/>
    </ligand>
</feature>
<keyword evidence="9 19" id="KW-0472">Membrane</keyword>
<evidence type="ECO:0000256" key="3">
    <source>
        <dbReference type="ARBA" id="ARBA00022475"/>
    </source>
</evidence>
<dbReference type="Pfam" id="PF10613">
    <property type="entry name" value="Lig_chan-Glu_bd"/>
    <property type="match status" value="1"/>
</dbReference>
<comment type="subcellular location">
    <subcellularLocation>
        <location evidence="15">Postsynaptic cell membrane</location>
        <topology evidence="15">Multi-pass membrane protein</topology>
    </subcellularLocation>
</comment>
<evidence type="ECO:0000256" key="13">
    <source>
        <dbReference type="ARBA" id="ARBA00023286"/>
    </source>
</evidence>
<keyword evidence="5" id="KW-0732">Signal</keyword>
<evidence type="ECO:0000256" key="9">
    <source>
        <dbReference type="ARBA" id="ARBA00023136"/>
    </source>
</evidence>
<evidence type="ECO:0000256" key="4">
    <source>
        <dbReference type="ARBA" id="ARBA00022692"/>
    </source>
</evidence>
<evidence type="ECO:0000259" key="20">
    <source>
        <dbReference type="SMART" id="SM00079"/>
    </source>
</evidence>
<dbReference type="Pfam" id="PF00060">
    <property type="entry name" value="Lig_chan"/>
    <property type="match status" value="1"/>
</dbReference>
<evidence type="ECO:0000256" key="2">
    <source>
        <dbReference type="ARBA" id="ARBA00022448"/>
    </source>
</evidence>
<evidence type="ECO:0000256" key="16">
    <source>
        <dbReference type="PIRSR" id="PIRSR601508-1"/>
    </source>
</evidence>
<feature type="binding site" evidence="16">
    <location>
        <position position="281"/>
    </location>
    <ligand>
        <name>L-glutamate</name>
        <dbReference type="ChEBI" id="CHEBI:29985"/>
    </ligand>
</feature>
<evidence type="ECO:0000256" key="5">
    <source>
        <dbReference type="ARBA" id="ARBA00022729"/>
    </source>
</evidence>
<protein>
    <submittedName>
        <fullName evidence="21">Ligand-gated ion channel domain-containing protein</fullName>
    </submittedName>
</protein>
<dbReference type="PRINTS" id="PR00177">
    <property type="entry name" value="NMDARECEPTOR"/>
</dbReference>
<feature type="site" description="Crucial to convey clamshell closure to channel opening" evidence="17">
    <location>
        <position position="211"/>
    </location>
</feature>
<evidence type="ECO:0000256" key="10">
    <source>
        <dbReference type="ARBA" id="ARBA00023170"/>
    </source>
</evidence>
<feature type="transmembrane region" description="Helical" evidence="19">
    <location>
        <begin position="181"/>
        <end position="204"/>
    </location>
</feature>
<feature type="site" description="Interaction with the cone snail toxin Con-ikot-ikot" evidence="17">
    <location>
        <position position="238"/>
    </location>
</feature>
<evidence type="ECO:0000256" key="15">
    <source>
        <dbReference type="ARBA" id="ARBA00034104"/>
    </source>
</evidence>
<organism evidence="21 22">
    <name type="scientific">Ditylenchus destructor</name>
    <dbReference type="NCBI Taxonomy" id="166010"/>
    <lineage>
        <taxon>Eukaryota</taxon>
        <taxon>Metazoa</taxon>
        <taxon>Ecdysozoa</taxon>
        <taxon>Nematoda</taxon>
        <taxon>Chromadorea</taxon>
        <taxon>Rhabditida</taxon>
        <taxon>Tylenchina</taxon>
        <taxon>Tylenchomorpha</taxon>
        <taxon>Sphaerularioidea</taxon>
        <taxon>Anguinidae</taxon>
        <taxon>Anguininae</taxon>
        <taxon>Ditylenchus</taxon>
    </lineage>
</organism>
<keyword evidence="6 19" id="KW-1133">Transmembrane helix</keyword>
<feature type="transmembrane region" description="Helical" evidence="19">
    <location>
        <begin position="98"/>
        <end position="117"/>
    </location>
</feature>
<dbReference type="Gene3D" id="1.10.287.70">
    <property type="match status" value="1"/>
</dbReference>
<evidence type="ECO:0000256" key="12">
    <source>
        <dbReference type="ARBA" id="ARBA00023257"/>
    </source>
</evidence>
<feature type="binding site" evidence="16">
    <location>
        <position position="53"/>
    </location>
    <ligand>
        <name>L-glutamate</name>
        <dbReference type="ChEBI" id="CHEBI:29985"/>
    </ligand>
</feature>
<evidence type="ECO:0000256" key="11">
    <source>
        <dbReference type="ARBA" id="ARBA00023180"/>
    </source>
</evidence>
<dbReference type="FunFam" id="3.40.190.10:FF:000060">
    <property type="entry name" value="Glutamate receptor ionotropic, kainate 1"/>
    <property type="match status" value="1"/>
</dbReference>
<dbReference type="Gene3D" id="3.40.190.10">
    <property type="entry name" value="Periplasmic binding protein-like II"/>
    <property type="match status" value="2"/>
</dbReference>
<evidence type="ECO:0000256" key="18">
    <source>
        <dbReference type="PIRSR" id="PIRSR601508-3"/>
    </source>
</evidence>
<feature type="transmembrane region" description="Helical" evidence="19">
    <location>
        <begin position="365"/>
        <end position="385"/>
    </location>
</feature>
<keyword evidence="2" id="KW-0813">Transport</keyword>
<dbReference type="Proteomes" id="UP001201812">
    <property type="component" value="Unassembled WGS sequence"/>
</dbReference>
<name>A0AAD4N1Q9_9BILA</name>
<keyword evidence="10" id="KW-0675">Receptor</keyword>
<evidence type="ECO:0000256" key="8">
    <source>
        <dbReference type="ARBA" id="ARBA00023065"/>
    </source>
</evidence>
<dbReference type="InterPro" id="IPR001508">
    <property type="entry name" value="Iono_Glu_rcpt_met"/>
</dbReference>
<evidence type="ECO:0000256" key="1">
    <source>
        <dbReference type="ARBA" id="ARBA00008685"/>
    </source>
</evidence>
<keyword evidence="22" id="KW-1185">Reference proteome</keyword>
<dbReference type="InterPro" id="IPR019594">
    <property type="entry name" value="Glu/Gly-bd"/>
</dbReference>
<feature type="binding site" evidence="16">
    <location>
        <position position="232"/>
    </location>
    <ligand>
        <name>L-glutamate</name>
        <dbReference type="ChEBI" id="CHEBI:29985"/>
    </ligand>
</feature>
<keyword evidence="8" id="KW-0406">Ion transport</keyword>
<dbReference type="PANTHER" id="PTHR18966">
    <property type="entry name" value="IONOTROPIC GLUTAMATE RECEPTOR"/>
    <property type="match status" value="1"/>
</dbReference>
<keyword evidence="12" id="KW-0628">Postsynaptic cell membrane</keyword>
<keyword evidence="7" id="KW-0770">Synapse</keyword>
<evidence type="ECO:0000256" key="14">
    <source>
        <dbReference type="ARBA" id="ARBA00023303"/>
    </source>
</evidence>